<reference evidence="1" key="1">
    <citation type="submission" date="2023-06" db="EMBL/GenBank/DDBJ databases">
        <title>Genome-scale phylogeny and comparative genomics of the fungal order Sordariales.</title>
        <authorList>
            <consortium name="Lawrence Berkeley National Laboratory"/>
            <person name="Hensen N."/>
            <person name="Bonometti L."/>
            <person name="Westerberg I."/>
            <person name="Brannstrom I.O."/>
            <person name="Guillou S."/>
            <person name="Cros-Aarteil S."/>
            <person name="Calhoun S."/>
            <person name="Haridas S."/>
            <person name="Kuo A."/>
            <person name="Mondo S."/>
            <person name="Pangilinan J."/>
            <person name="Riley R."/>
            <person name="LaButti K."/>
            <person name="Andreopoulos B."/>
            <person name="Lipzen A."/>
            <person name="Chen C."/>
            <person name="Yanf M."/>
            <person name="Daum C."/>
            <person name="Ng V."/>
            <person name="Clum A."/>
            <person name="Steindorff A."/>
            <person name="Ohm R."/>
            <person name="Martin F."/>
            <person name="Silar P."/>
            <person name="Natvig D."/>
            <person name="Lalanne C."/>
            <person name="Gautier V."/>
            <person name="Ament-velasquez S.L."/>
            <person name="Kruys A."/>
            <person name="Hutchinson M.I."/>
            <person name="Powell A.J."/>
            <person name="Barry K."/>
            <person name="Miller A.N."/>
            <person name="Grigoriev I.V."/>
            <person name="Debuchy R."/>
            <person name="Gladieux P."/>
            <person name="Thoren M.H."/>
            <person name="Johannesson H."/>
        </authorList>
    </citation>
    <scope>NUCLEOTIDE SEQUENCE</scope>
    <source>
        <strain evidence="1">SMH3391-2</strain>
    </source>
</reference>
<organism evidence="1 2">
    <name type="scientific">Bombardia bombarda</name>
    <dbReference type="NCBI Taxonomy" id="252184"/>
    <lineage>
        <taxon>Eukaryota</taxon>
        <taxon>Fungi</taxon>
        <taxon>Dikarya</taxon>
        <taxon>Ascomycota</taxon>
        <taxon>Pezizomycotina</taxon>
        <taxon>Sordariomycetes</taxon>
        <taxon>Sordariomycetidae</taxon>
        <taxon>Sordariales</taxon>
        <taxon>Lasiosphaeriaceae</taxon>
        <taxon>Bombardia</taxon>
    </lineage>
</organism>
<evidence type="ECO:0000313" key="2">
    <source>
        <dbReference type="Proteomes" id="UP001174934"/>
    </source>
</evidence>
<dbReference type="Proteomes" id="UP001174934">
    <property type="component" value="Unassembled WGS sequence"/>
</dbReference>
<accession>A0AA40C9F4</accession>
<sequence>MQIPYQASWASVRLLDPEELTYRSRQWHLEALHRQSIQNSARYQPRPDLHSFGLIRVDIRARCECGWCPLVAGPGGASEQETPQLCGQGTVTAAPTDATQLQHRISDGNDSAQQIRLKVQLALLNYPVVLVCDRPMYPHTTTGPWFHEEGCDYICCTTLRQYHGKSMDMILIHLVLACPGCWGHGTSGQELTLDAPKVAATWHSDQALCALHYTHSTRTHLNVWGYNATGHFGPALRSKTTRFRPCGLKSKCPAIEYAGPARKHSTTPLSR</sequence>
<proteinExistence type="predicted"/>
<dbReference type="AlphaFoldDB" id="A0AA40C9F4"/>
<gene>
    <name evidence="1" type="ORF">B0T17DRAFT_506039</name>
</gene>
<keyword evidence="2" id="KW-1185">Reference proteome</keyword>
<protein>
    <submittedName>
        <fullName evidence="1">Uncharacterized protein</fullName>
    </submittedName>
</protein>
<dbReference type="EMBL" id="JAULSR010000002">
    <property type="protein sequence ID" value="KAK0629494.1"/>
    <property type="molecule type" value="Genomic_DNA"/>
</dbReference>
<evidence type="ECO:0000313" key="1">
    <source>
        <dbReference type="EMBL" id="KAK0629494.1"/>
    </source>
</evidence>
<comment type="caution">
    <text evidence="1">The sequence shown here is derived from an EMBL/GenBank/DDBJ whole genome shotgun (WGS) entry which is preliminary data.</text>
</comment>
<name>A0AA40C9F4_9PEZI</name>